<comment type="caution">
    <text evidence="1">The sequence shown here is derived from an EMBL/GenBank/DDBJ whole genome shotgun (WGS) entry which is preliminary data.</text>
</comment>
<evidence type="ECO:0000313" key="1">
    <source>
        <dbReference type="EMBL" id="KAG2400364.1"/>
    </source>
</evidence>
<evidence type="ECO:0000313" key="2">
    <source>
        <dbReference type="Proteomes" id="UP000743370"/>
    </source>
</evidence>
<proteinExistence type="predicted"/>
<name>A0A8T0KL03_PHAAN</name>
<dbReference type="EMBL" id="JABFOF010000004">
    <property type="protein sequence ID" value="KAG2400364.1"/>
    <property type="molecule type" value="Genomic_DNA"/>
</dbReference>
<reference evidence="1 2" key="1">
    <citation type="submission" date="2020-05" db="EMBL/GenBank/DDBJ databases">
        <title>Vigna angularis (adzuki bean) Var. LongXiaoDou No. 4 denovo assembly.</title>
        <authorList>
            <person name="Xiang H."/>
        </authorList>
    </citation>
    <scope>NUCLEOTIDE SEQUENCE [LARGE SCALE GENOMIC DNA]</scope>
    <source>
        <tissue evidence="1">Leaf</tissue>
    </source>
</reference>
<dbReference type="Proteomes" id="UP000743370">
    <property type="component" value="Unassembled WGS sequence"/>
</dbReference>
<accession>A0A8T0KL03</accession>
<sequence>MSRCVSCSTASAVIHKSLSKSSTQFPISKNAVTVNKNSRLRVHVSMVDSSSSDFAKRIERAWLISKLVFDIYICDAYSNQGQSCVHLATQKGISNVNGVRVLVFLSLVIICFAKFHLETLPVSYAPERDQCVVLIVKEQAFVQNGWENLLLPSTKPTAQMVVERGL</sequence>
<organism evidence="1 2">
    <name type="scientific">Phaseolus angularis</name>
    <name type="common">Azuki bean</name>
    <name type="synonym">Vigna angularis</name>
    <dbReference type="NCBI Taxonomy" id="3914"/>
    <lineage>
        <taxon>Eukaryota</taxon>
        <taxon>Viridiplantae</taxon>
        <taxon>Streptophyta</taxon>
        <taxon>Embryophyta</taxon>
        <taxon>Tracheophyta</taxon>
        <taxon>Spermatophyta</taxon>
        <taxon>Magnoliopsida</taxon>
        <taxon>eudicotyledons</taxon>
        <taxon>Gunneridae</taxon>
        <taxon>Pentapetalae</taxon>
        <taxon>rosids</taxon>
        <taxon>fabids</taxon>
        <taxon>Fabales</taxon>
        <taxon>Fabaceae</taxon>
        <taxon>Papilionoideae</taxon>
        <taxon>50 kb inversion clade</taxon>
        <taxon>NPAAA clade</taxon>
        <taxon>indigoferoid/millettioid clade</taxon>
        <taxon>Phaseoleae</taxon>
        <taxon>Vigna</taxon>
    </lineage>
</organism>
<dbReference type="AlphaFoldDB" id="A0A8T0KL03"/>
<gene>
    <name evidence="1" type="ORF">HKW66_Vig0097820</name>
</gene>
<protein>
    <submittedName>
        <fullName evidence="1">Uncharacterized protein</fullName>
    </submittedName>
</protein>